<evidence type="ECO:0000313" key="3">
    <source>
        <dbReference type="Proteomes" id="UP000218785"/>
    </source>
</evidence>
<keyword evidence="3" id="KW-1185">Reference proteome</keyword>
<organism evidence="2 3">
    <name type="scientific">Tolypothrix tenuis PCC 7101</name>
    <dbReference type="NCBI Taxonomy" id="231146"/>
    <lineage>
        <taxon>Bacteria</taxon>
        <taxon>Bacillati</taxon>
        <taxon>Cyanobacteriota</taxon>
        <taxon>Cyanophyceae</taxon>
        <taxon>Nostocales</taxon>
        <taxon>Tolypothrichaceae</taxon>
        <taxon>Tolypothrix</taxon>
    </lineage>
</organism>
<dbReference type="EMBL" id="AP018248">
    <property type="protein sequence ID" value="BAZ01966.1"/>
    <property type="molecule type" value="Genomic_DNA"/>
</dbReference>
<feature type="region of interest" description="Disordered" evidence="1">
    <location>
        <begin position="53"/>
        <end position="73"/>
    </location>
</feature>
<evidence type="ECO:0000313" key="2">
    <source>
        <dbReference type="EMBL" id="BAZ01966.1"/>
    </source>
</evidence>
<dbReference type="AlphaFoldDB" id="A0A1Z4N8B6"/>
<gene>
    <name evidence="2" type="ORF">NIES37_59730</name>
</gene>
<proteinExistence type="predicted"/>
<dbReference type="KEGG" id="ttq:NIES37_59730"/>
<evidence type="ECO:0000256" key="1">
    <source>
        <dbReference type="SAM" id="MobiDB-lite"/>
    </source>
</evidence>
<reference evidence="2 3" key="1">
    <citation type="submission" date="2017-06" db="EMBL/GenBank/DDBJ databases">
        <title>Genome sequencing of cyanobaciteial culture collection at National Institute for Environmental Studies (NIES).</title>
        <authorList>
            <person name="Hirose Y."/>
            <person name="Shimura Y."/>
            <person name="Fujisawa T."/>
            <person name="Nakamura Y."/>
            <person name="Kawachi M."/>
        </authorList>
    </citation>
    <scope>NUCLEOTIDE SEQUENCE [LARGE SCALE GENOMIC DNA]</scope>
    <source>
        <strain evidence="2 3">NIES-37</strain>
    </source>
</reference>
<accession>A0A1Z4N8B6</accession>
<sequence length="93" mass="9741">MYTQVIESLPFLELPHPNPPLAKGSHCVAGVPPVVASGVRELDFPVSPLAKGGLRGVKPGSQNNSDLCVHRSPQGEGLGVRAERCLQAGFTLS</sequence>
<dbReference type="Proteomes" id="UP000218785">
    <property type="component" value="Chromosome"/>
</dbReference>
<name>A0A1Z4N8B6_9CYAN</name>
<protein>
    <submittedName>
        <fullName evidence="2">Uncharacterized protein</fullName>
    </submittedName>
</protein>